<dbReference type="EMBL" id="FPJW01000006">
    <property type="protein sequence ID" value="SFX51787.1"/>
    <property type="molecule type" value="Genomic_DNA"/>
</dbReference>
<proteinExistence type="predicted"/>
<dbReference type="AlphaFoldDB" id="A0A1K1XQX4"/>
<dbReference type="InterPro" id="IPR021445">
    <property type="entry name" value="DUF3095"/>
</dbReference>
<dbReference type="RefSeq" id="WP_072326264.1">
    <property type="nucleotide sequence ID" value="NZ_FPJW01000006.1"/>
</dbReference>
<protein>
    <recommendedName>
        <fullName evidence="3">DUF3095 domain-containing protein</fullName>
    </recommendedName>
</protein>
<keyword evidence="2" id="KW-1185">Reference proteome</keyword>
<sequence length="383" mass="42859">MPAQDTFFTDLPAVEAFSDTLQLHHYQELPDDWWVVVTDLEGSTQAIEAGRYRDVNALGGCTVAAVLNATQPLQLPYVFGGDGATFCIPPSKVQAVRNALLGCMELARDAFQLSLRCSLMPYARIRSQAPVLVARYRHSANLQQAFFTGGGLQVADRLTKASKDFHLLPEQGQPEADFSGFECRWKRINSPREVTVSLLVQASGSVDQQLQCYEGVIQTMQQLLGNEAQLQPLTAERLQLAFDADKLSAEASVRNFKERRSQWLQLLKLRCINLLGLLLMKFDIRLGKAHWGRYRSDAVASSDYRKLDDTLRMVFAADRNDLDAFNQWLDQQQQQGQLIYGQHISDAAQLTCLVSQTGVEHIHFVDGCDGGYALAARSMKQKR</sequence>
<reference evidence="1 2" key="1">
    <citation type="submission" date="2016-11" db="EMBL/GenBank/DDBJ databases">
        <authorList>
            <person name="Jaros S."/>
            <person name="Januszkiewicz K."/>
            <person name="Wedrychowicz H."/>
        </authorList>
    </citation>
    <scope>NUCLEOTIDE SEQUENCE [LARGE SCALE GENOMIC DNA]</scope>
    <source>
        <strain evidence="1 2">DSM 21637</strain>
    </source>
</reference>
<dbReference type="Proteomes" id="UP000182350">
    <property type="component" value="Unassembled WGS sequence"/>
</dbReference>
<accession>A0A1K1XQX4</accession>
<organism evidence="1 2">
    <name type="scientific">Marinospirillum alkaliphilum DSM 21637</name>
    <dbReference type="NCBI Taxonomy" id="1122209"/>
    <lineage>
        <taxon>Bacteria</taxon>
        <taxon>Pseudomonadati</taxon>
        <taxon>Pseudomonadota</taxon>
        <taxon>Gammaproteobacteria</taxon>
        <taxon>Oceanospirillales</taxon>
        <taxon>Oceanospirillaceae</taxon>
        <taxon>Marinospirillum</taxon>
    </lineage>
</organism>
<evidence type="ECO:0008006" key="3">
    <source>
        <dbReference type="Google" id="ProtNLM"/>
    </source>
</evidence>
<dbReference type="OrthoDB" id="5342145at2"/>
<evidence type="ECO:0000313" key="1">
    <source>
        <dbReference type="EMBL" id="SFX51787.1"/>
    </source>
</evidence>
<dbReference type="Pfam" id="PF11294">
    <property type="entry name" value="DUF3095"/>
    <property type="match status" value="1"/>
</dbReference>
<dbReference type="STRING" id="1122209.SAMN02745752_01970"/>
<evidence type="ECO:0000313" key="2">
    <source>
        <dbReference type="Proteomes" id="UP000182350"/>
    </source>
</evidence>
<gene>
    <name evidence="1" type="ORF">SAMN02745752_01970</name>
</gene>
<name>A0A1K1XQX4_9GAMM</name>